<keyword evidence="2" id="KW-0496">Mitochondrion</keyword>
<evidence type="ECO:0000313" key="2">
    <source>
        <dbReference type="EMBL" id="KUM45508.1"/>
    </source>
</evidence>
<name>A0A101LUQ6_PICGL</name>
<proteinExistence type="predicted"/>
<organism evidence="2">
    <name type="scientific">Picea glauca</name>
    <name type="common">White spruce</name>
    <name type="synonym">Pinus glauca</name>
    <dbReference type="NCBI Taxonomy" id="3330"/>
    <lineage>
        <taxon>Eukaryota</taxon>
        <taxon>Viridiplantae</taxon>
        <taxon>Streptophyta</taxon>
        <taxon>Embryophyta</taxon>
        <taxon>Tracheophyta</taxon>
        <taxon>Spermatophyta</taxon>
        <taxon>Pinopsida</taxon>
        <taxon>Pinidae</taxon>
        <taxon>Conifers I</taxon>
        <taxon>Pinales</taxon>
        <taxon>Pinaceae</taxon>
        <taxon>Picea</taxon>
    </lineage>
</organism>
<reference evidence="2" key="1">
    <citation type="journal article" date="2015" name="Genome Biol. Evol.">
        <title>Organellar Genomes of White Spruce (Picea glauca): Assembly and Annotation.</title>
        <authorList>
            <person name="Jackman S.D."/>
            <person name="Warren R.L."/>
            <person name="Gibb E.A."/>
            <person name="Vandervalk B.P."/>
            <person name="Mohamadi H."/>
            <person name="Chu J."/>
            <person name="Raymond A."/>
            <person name="Pleasance S."/>
            <person name="Coope R."/>
            <person name="Wildung M.R."/>
            <person name="Ritland C.E."/>
            <person name="Bousquet J."/>
            <person name="Jones S.J."/>
            <person name="Bohlmann J."/>
            <person name="Birol I."/>
        </authorList>
    </citation>
    <scope>NUCLEOTIDE SEQUENCE [LARGE SCALE GENOMIC DNA]</scope>
    <source>
        <tissue evidence="2">Flushing bud</tissue>
    </source>
</reference>
<keyword evidence="1" id="KW-0472">Membrane</keyword>
<evidence type="ECO:0000256" key="1">
    <source>
        <dbReference type="SAM" id="Phobius"/>
    </source>
</evidence>
<keyword evidence="1" id="KW-1133">Transmembrane helix</keyword>
<accession>A0A101LUQ6</accession>
<comment type="caution">
    <text evidence="2">The sequence shown here is derived from an EMBL/GenBank/DDBJ whole genome shotgun (WGS) entry which is preliminary data.</text>
</comment>
<sequence>MPDVVVTPLSDLPPAPIWMPTILPGLSCMAHPLIRGKLMEMPFFIKKNLILIFPMRGSDPSKRGFDKGKMCNE</sequence>
<geneLocation type="mitochondrion" evidence="2"/>
<feature type="transmembrane region" description="Helical" evidence="1">
    <location>
        <begin position="15"/>
        <end position="34"/>
    </location>
</feature>
<dbReference type="AlphaFoldDB" id="A0A101LUQ6"/>
<protein>
    <submittedName>
        <fullName evidence="2">Uncharacterized protein</fullName>
    </submittedName>
</protein>
<dbReference type="EMBL" id="LKAM01000018">
    <property type="protein sequence ID" value="KUM45508.1"/>
    <property type="molecule type" value="Genomic_DNA"/>
</dbReference>
<keyword evidence="1" id="KW-0812">Transmembrane</keyword>
<gene>
    <name evidence="2" type="ORF">ABT39_MTgene2610</name>
</gene>